<dbReference type="InterPro" id="IPR011330">
    <property type="entry name" value="Glyco_hydro/deAcase_b/a-brl"/>
</dbReference>
<evidence type="ECO:0000313" key="4">
    <source>
        <dbReference type="EMBL" id="KIX15701.1"/>
    </source>
</evidence>
<evidence type="ECO:0000256" key="2">
    <source>
        <dbReference type="ARBA" id="ARBA00022729"/>
    </source>
</evidence>
<evidence type="ECO:0000256" key="1">
    <source>
        <dbReference type="ARBA" id="ARBA00004613"/>
    </source>
</evidence>
<dbReference type="AlphaFoldDB" id="A0A0D2JJ40"/>
<sequence>MQGLIWTAAALAGLGFSARYTWWRPALKGVPIFMYHHITDELNGTPLPKLRVSPRCFARQLDIIQKAGFQAVTLSRALSADAPAKPCVISFDDGYDNFLTNAWPLLKKRGMSATVFLVTKEIGGSNRWDLGKGEPQEAMLSREQVLDLADQGVEFGGHTRDHLNLTTLDEAELAEQIKGCQKDLTRLLGSPARVFSYPFGAYNQKAADMAREAGFDLACTTRPGKAGSATPPFELPRIIVKRADDSLDFRIKLSRAKSRL</sequence>
<dbReference type="PROSITE" id="PS51677">
    <property type="entry name" value="NODB"/>
    <property type="match status" value="1"/>
</dbReference>
<evidence type="ECO:0000313" key="5">
    <source>
        <dbReference type="Proteomes" id="UP000032233"/>
    </source>
</evidence>
<dbReference type="Pfam" id="PF01522">
    <property type="entry name" value="Polysacc_deac_1"/>
    <property type="match status" value="1"/>
</dbReference>
<dbReference type="InterPro" id="IPR051398">
    <property type="entry name" value="Polysacch_Deacetylase"/>
</dbReference>
<dbReference type="EMBL" id="AZAC01000002">
    <property type="protein sequence ID" value="KIX15701.1"/>
    <property type="molecule type" value="Genomic_DNA"/>
</dbReference>
<name>A0A0D2JJ40_9BACT</name>
<keyword evidence="2" id="KW-0732">Signal</keyword>
<dbReference type="PANTHER" id="PTHR34216">
    <property type="match status" value="1"/>
</dbReference>
<dbReference type="GO" id="GO:0016810">
    <property type="term" value="F:hydrolase activity, acting on carbon-nitrogen (but not peptide) bonds"/>
    <property type="evidence" value="ECO:0007669"/>
    <property type="project" value="InterPro"/>
</dbReference>
<proteinExistence type="predicted"/>
<dbReference type="OrthoDB" id="9776235at2"/>
<comment type="caution">
    <text evidence="4">The sequence shown here is derived from an EMBL/GenBank/DDBJ whole genome shotgun (WGS) entry which is preliminary data.</text>
</comment>
<comment type="subcellular location">
    <subcellularLocation>
        <location evidence="1">Secreted</location>
    </subcellularLocation>
</comment>
<feature type="domain" description="NodB homology" evidence="3">
    <location>
        <begin position="85"/>
        <end position="260"/>
    </location>
</feature>
<dbReference type="Proteomes" id="UP000032233">
    <property type="component" value="Unassembled WGS sequence"/>
</dbReference>
<dbReference type="RefSeq" id="WP_044346479.1">
    <property type="nucleotide sequence ID" value="NZ_AZAC01000002.1"/>
</dbReference>
<dbReference type="GO" id="GO:0005975">
    <property type="term" value="P:carbohydrate metabolic process"/>
    <property type="evidence" value="ECO:0007669"/>
    <property type="project" value="InterPro"/>
</dbReference>
<keyword evidence="5" id="KW-1185">Reference proteome</keyword>
<reference evidence="4 5" key="1">
    <citation type="submission" date="2013-11" db="EMBL/GenBank/DDBJ databases">
        <title>Metagenomic analysis of a methanogenic consortium involved in long chain n-alkane degradation.</title>
        <authorList>
            <person name="Davidova I.A."/>
            <person name="Callaghan A.V."/>
            <person name="Wawrik B."/>
            <person name="Pruitt S."/>
            <person name="Marks C."/>
            <person name="Duncan K.E."/>
            <person name="Suflita J.M."/>
        </authorList>
    </citation>
    <scope>NUCLEOTIDE SEQUENCE [LARGE SCALE GENOMIC DNA]</scope>
    <source>
        <strain evidence="4 5">SPR</strain>
    </source>
</reference>
<organism evidence="4 5">
    <name type="scientific">Dethiosulfatarculus sandiegensis</name>
    <dbReference type="NCBI Taxonomy" id="1429043"/>
    <lineage>
        <taxon>Bacteria</taxon>
        <taxon>Pseudomonadati</taxon>
        <taxon>Thermodesulfobacteriota</taxon>
        <taxon>Desulfarculia</taxon>
        <taxon>Desulfarculales</taxon>
        <taxon>Desulfarculaceae</taxon>
        <taxon>Dethiosulfatarculus</taxon>
    </lineage>
</organism>
<accession>A0A0D2JJ40</accession>
<dbReference type="InParanoid" id="A0A0D2JJ40"/>
<dbReference type="PANTHER" id="PTHR34216:SF3">
    <property type="entry name" value="POLY-BETA-1,6-N-ACETYL-D-GLUCOSAMINE N-DEACETYLASE"/>
    <property type="match status" value="1"/>
</dbReference>
<evidence type="ECO:0000259" key="3">
    <source>
        <dbReference type="PROSITE" id="PS51677"/>
    </source>
</evidence>
<dbReference type="STRING" id="1429043.X474_02445"/>
<dbReference type="SUPFAM" id="SSF88713">
    <property type="entry name" value="Glycoside hydrolase/deacetylase"/>
    <property type="match status" value="1"/>
</dbReference>
<dbReference type="InterPro" id="IPR002509">
    <property type="entry name" value="NODB_dom"/>
</dbReference>
<dbReference type="FunCoup" id="A0A0D2JJ40">
    <property type="interactions" value="89"/>
</dbReference>
<dbReference type="GO" id="GO:0005576">
    <property type="term" value="C:extracellular region"/>
    <property type="evidence" value="ECO:0007669"/>
    <property type="project" value="UniProtKB-SubCell"/>
</dbReference>
<protein>
    <recommendedName>
        <fullName evidence="3">NodB homology domain-containing protein</fullName>
    </recommendedName>
</protein>
<gene>
    <name evidence="4" type="ORF">X474_02445</name>
</gene>
<dbReference type="Gene3D" id="3.20.20.370">
    <property type="entry name" value="Glycoside hydrolase/deacetylase"/>
    <property type="match status" value="1"/>
</dbReference>
<dbReference type="CDD" id="cd10918">
    <property type="entry name" value="CE4_NodB_like_5s_6s"/>
    <property type="match status" value="1"/>
</dbReference>